<comment type="similarity">
    <text evidence="4">Belongs to the PEP-utilizing enzyme family.</text>
</comment>
<dbReference type="InterPro" id="IPR006318">
    <property type="entry name" value="PTS_EI-like"/>
</dbReference>
<dbReference type="InterPro" id="IPR015813">
    <property type="entry name" value="Pyrv/PenolPyrv_kinase-like_dom"/>
</dbReference>
<dbReference type="InterPro" id="IPR040442">
    <property type="entry name" value="Pyrv_kinase-like_dom_sf"/>
</dbReference>
<keyword evidence="16" id="KW-1185">Reference proteome</keyword>
<evidence type="ECO:0000256" key="11">
    <source>
        <dbReference type="ARBA" id="ARBA00022723"/>
    </source>
</evidence>
<sequence>MPSGRTPKPMIVTLRQIMRQVSAATTLDDAAAVLVRQASQAVPIDACAIFLKDAARDAYPLVAAQGLSQSAIAGLPESRDGALVRLVGERLELVLDPDAKGRLRDVPERPGHPGIGRFIGAPLIHYRRLLGVLAAWRTSGQPFARDEIGFFVSLGAQLAKAVHEAEAVDGVERLLRGETGGNPFIHGVSAARGLAIGKGRLVSAHPRLDTIPDHPAADATAEESAFLTAIAAAQAELRQAGEGLAGRVPDAVRALFDVQVMLLGDAALVQETLEGIRAGNWAPGAWRSTIAHHALVFEQMDDAYLRERAADIRDIGQRVLAHMQTRMEPAALSEPCILIGETLGLAEIAAIPRGCLAGLVALRGSPLSHMAVLARALGIPAIVGLARTSAGSLEGRSIAIDGDEGRLYVEPSRTLVAKLQQRLRDAETRSRQLLSLCDLPAETLDRVRMPLLANIGFAADGPGARAMGAEGVGLYRTEYSFLLGETLPVEEALLQEYREVLTSFAPLPVTLRTLDVGGDKVLPYLPLREDNPFLGCRGIRFSLDQPEIFLIQLRAMLQANAGLGNLRILVPMIATVGELDEALGLLARAERELVAEGLAAQRPQVAVMVEVPAAVFLVGAMADRVDAFSIGTNDLTQYILAVDRNNIQVSTPYDSLHPAVLDAVRNVVSAAHRHAKPVNVCGELAGDPAGALLLLGLGVDSLSMSPALLGEVKRVIRCCKQADARRLAEAGLAMADGFAISRHVHAELDRIKHCSGSG</sequence>
<evidence type="ECO:0000256" key="4">
    <source>
        <dbReference type="ARBA" id="ARBA00007837"/>
    </source>
</evidence>
<dbReference type="InterPro" id="IPR000121">
    <property type="entry name" value="PEP_util_C"/>
</dbReference>
<dbReference type="Gene3D" id="1.10.274.10">
    <property type="entry name" value="PtsI, HPr-binding domain"/>
    <property type="match status" value="1"/>
</dbReference>
<dbReference type="InterPro" id="IPR023151">
    <property type="entry name" value="PEP_util_CS"/>
</dbReference>
<keyword evidence="12" id="KW-0418">Kinase</keyword>
<keyword evidence="9" id="KW-0808">Transferase</keyword>
<dbReference type="Pfam" id="PF05524">
    <property type="entry name" value="PEP-utilisers_N"/>
    <property type="match status" value="1"/>
</dbReference>
<evidence type="ECO:0000256" key="13">
    <source>
        <dbReference type="ARBA" id="ARBA00022842"/>
    </source>
</evidence>
<dbReference type="InterPro" id="IPR003018">
    <property type="entry name" value="GAF"/>
</dbReference>
<dbReference type="SMART" id="SM00065">
    <property type="entry name" value="GAF"/>
    <property type="match status" value="1"/>
</dbReference>
<dbReference type="NCBIfam" id="TIGR01417">
    <property type="entry name" value="PTS_I_fam"/>
    <property type="match status" value="1"/>
</dbReference>
<evidence type="ECO:0000313" key="16">
    <source>
        <dbReference type="Proteomes" id="UP000748752"/>
    </source>
</evidence>
<dbReference type="Pfam" id="PF01590">
    <property type="entry name" value="GAF"/>
    <property type="match status" value="1"/>
</dbReference>
<evidence type="ECO:0000256" key="2">
    <source>
        <dbReference type="ARBA" id="ARBA00001946"/>
    </source>
</evidence>
<comment type="subcellular location">
    <subcellularLocation>
        <location evidence="3">Cytoplasm</location>
    </subcellularLocation>
</comment>
<comment type="caution">
    <text evidence="15">The sequence shown here is derived from an EMBL/GenBank/DDBJ whole genome shotgun (WGS) entry which is preliminary data.</text>
</comment>
<keyword evidence="8" id="KW-0762">Sugar transport</keyword>
<accession>A0ABS1CIT4</accession>
<evidence type="ECO:0000313" key="15">
    <source>
        <dbReference type="EMBL" id="MBK1631822.1"/>
    </source>
</evidence>
<dbReference type="Gene3D" id="3.20.20.60">
    <property type="entry name" value="Phosphoenolpyruvate-binding domains"/>
    <property type="match status" value="1"/>
</dbReference>
<comment type="catalytic activity">
    <reaction evidence="1">
        <text>L-histidyl-[protein] + phosphoenolpyruvate = N(pros)-phospho-L-histidyl-[protein] + pyruvate</text>
        <dbReference type="Rhea" id="RHEA:23880"/>
        <dbReference type="Rhea" id="RHEA-COMP:9745"/>
        <dbReference type="Rhea" id="RHEA-COMP:9746"/>
        <dbReference type="ChEBI" id="CHEBI:15361"/>
        <dbReference type="ChEBI" id="CHEBI:29979"/>
        <dbReference type="ChEBI" id="CHEBI:58702"/>
        <dbReference type="ChEBI" id="CHEBI:64837"/>
        <dbReference type="EC" id="2.7.3.9"/>
    </reaction>
</comment>
<dbReference type="InterPro" id="IPR050499">
    <property type="entry name" value="PEP-utilizing_PTS_enzyme"/>
</dbReference>
<evidence type="ECO:0000256" key="8">
    <source>
        <dbReference type="ARBA" id="ARBA00022597"/>
    </source>
</evidence>
<dbReference type="SUPFAM" id="SSF52009">
    <property type="entry name" value="Phosphohistidine domain"/>
    <property type="match status" value="1"/>
</dbReference>
<name>A0ABS1CIT4_9GAMM</name>
<dbReference type="RefSeq" id="WP_200238650.1">
    <property type="nucleotide sequence ID" value="NZ_NRRV01000033.1"/>
</dbReference>
<keyword evidence="7" id="KW-0963">Cytoplasm</keyword>
<evidence type="ECO:0000256" key="9">
    <source>
        <dbReference type="ARBA" id="ARBA00022679"/>
    </source>
</evidence>
<keyword evidence="6" id="KW-0813">Transport</keyword>
<dbReference type="SUPFAM" id="SSF55781">
    <property type="entry name" value="GAF domain-like"/>
    <property type="match status" value="1"/>
</dbReference>
<evidence type="ECO:0000256" key="3">
    <source>
        <dbReference type="ARBA" id="ARBA00004496"/>
    </source>
</evidence>
<evidence type="ECO:0000256" key="7">
    <source>
        <dbReference type="ARBA" id="ARBA00022490"/>
    </source>
</evidence>
<feature type="domain" description="GAF" evidence="14">
    <location>
        <begin position="26"/>
        <end position="172"/>
    </location>
</feature>
<dbReference type="Gene3D" id="3.30.450.40">
    <property type="match status" value="1"/>
</dbReference>
<dbReference type="PRINTS" id="PR01736">
    <property type="entry name" value="PHPHTRNFRASE"/>
</dbReference>
<keyword evidence="13" id="KW-0460">Magnesium</keyword>
<dbReference type="PANTHER" id="PTHR46244">
    <property type="entry name" value="PHOSPHOENOLPYRUVATE-PROTEIN PHOSPHOTRANSFERASE"/>
    <property type="match status" value="1"/>
</dbReference>
<evidence type="ECO:0000256" key="10">
    <source>
        <dbReference type="ARBA" id="ARBA00022683"/>
    </source>
</evidence>
<keyword evidence="11" id="KW-0479">Metal-binding</keyword>
<dbReference type="InterPro" id="IPR036637">
    <property type="entry name" value="Phosphohistidine_dom_sf"/>
</dbReference>
<gene>
    <name evidence="15" type="ORF">CKO31_13970</name>
</gene>
<organism evidence="15 16">
    <name type="scientific">Thiohalocapsa halophila</name>
    <dbReference type="NCBI Taxonomy" id="69359"/>
    <lineage>
        <taxon>Bacteria</taxon>
        <taxon>Pseudomonadati</taxon>
        <taxon>Pseudomonadota</taxon>
        <taxon>Gammaproteobacteria</taxon>
        <taxon>Chromatiales</taxon>
        <taxon>Chromatiaceae</taxon>
        <taxon>Thiohalocapsa</taxon>
    </lineage>
</organism>
<keyword evidence="10" id="KW-0598">Phosphotransferase system</keyword>
<reference evidence="15 16" key="1">
    <citation type="journal article" date="2020" name="Microorganisms">
        <title>Osmotic Adaptation and Compatible Solute Biosynthesis of Phototrophic Bacteria as Revealed from Genome Analyses.</title>
        <authorList>
            <person name="Imhoff J.F."/>
            <person name="Rahn T."/>
            <person name="Kunzel S."/>
            <person name="Keller A."/>
            <person name="Neulinger S.C."/>
        </authorList>
    </citation>
    <scope>NUCLEOTIDE SEQUENCE [LARGE SCALE GENOMIC DNA]</scope>
    <source>
        <strain evidence="15 16">DSM 6210</strain>
    </source>
</reference>
<dbReference type="NCBIfam" id="NF008283">
    <property type="entry name" value="PRK11061.1"/>
    <property type="match status" value="1"/>
</dbReference>
<dbReference type="InterPro" id="IPR008279">
    <property type="entry name" value="PEP-util_enz_mobile_dom"/>
</dbReference>
<comment type="cofactor">
    <cofactor evidence="2">
        <name>Mg(2+)</name>
        <dbReference type="ChEBI" id="CHEBI:18420"/>
    </cofactor>
</comment>
<dbReference type="InterPro" id="IPR036618">
    <property type="entry name" value="PtsI_HPr-bd_sf"/>
</dbReference>
<evidence type="ECO:0000259" key="14">
    <source>
        <dbReference type="SMART" id="SM00065"/>
    </source>
</evidence>
<dbReference type="EC" id="2.7.3.9" evidence="5"/>
<proteinExistence type="inferred from homology"/>
<dbReference type="SUPFAM" id="SSF51621">
    <property type="entry name" value="Phosphoenolpyruvate/pyruvate domain"/>
    <property type="match status" value="1"/>
</dbReference>
<evidence type="ECO:0000256" key="5">
    <source>
        <dbReference type="ARBA" id="ARBA00012232"/>
    </source>
</evidence>
<dbReference type="InterPro" id="IPR008731">
    <property type="entry name" value="PTS_EIN"/>
</dbReference>
<dbReference type="InterPro" id="IPR029016">
    <property type="entry name" value="GAF-like_dom_sf"/>
</dbReference>
<evidence type="ECO:0000256" key="1">
    <source>
        <dbReference type="ARBA" id="ARBA00000683"/>
    </source>
</evidence>
<dbReference type="Pfam" id="PF02896">
    <property type="entry name" value="PEP-utilizers_C"/>
    <property type="match status" value="1"/>
</dbReference>
<evidence type="ECO:0000256" key="6">
    <source>
        <dbReference type="ARBA" id="ARBA00022448"/>
    </source>
</evidence>
<evidence type="ECO:0000256" key="12">
    <source>
        <dbReference type="ARBA" id="ARBA00022777"/>
    </source>
</evidence>
<dbReference type="PROSITE" id="PS00742">
    <property type="entry name" value="PEP_ENZYMES_2"/>
    <property type="match status" value="1"/>
</dbReference>
<dbReference type="PANTHER" id="PTHR46244:SF1">
    <property type="entry name" value="PHOSPHOENOLPYRUVATE-DEPENDENT PHOSPHOTRANSFERASE SYSTEM"/>
    <property type="match status" value="1"/>
</dbReference>
<dbReference type="Proteomes" id="UP000748752">
    <property type="component" value="Unassembled WGS sequence"/>
</dbReference>
<dbReference type="SUPFAM" id="SSF47831">
    <property type="entry name" value="Enzyme I of the PEP:sugar phosphotransferase system HPr-binding (sub)domain"/>
    <property type="match status" value="1"/>
</dbReference>
<dbReference type="Pfam" id="PF00391">
    <property type="entry name" value="PEP-utilizers"/>
    <property type="match status" value="1"/>
</dbReference>
<protein>
    <recommendedName>
        <fullName evidence="5">phosphoenolpyruvate--protein phosphotransferase</fullName>
        <ecNumber evidence="5">2.7.3.9</ecNumber>
    </recommendedName>
</protein>
<dbReference type="Gene3D" id="3.50.30.10">
    <property type="entry name" value="Phosphohistidine domain"/>
    <property type="match status" value="1"/>
</dbReference>
<dbReference type="EMBL" id="NRRV01000033">
    <property type="protein sequence ID" value="MBK1631822.1"/>
    <property type="molecule type" value="Genomic_DNA"/>
</dbReference>